<dbReference type="EMBL" id="JACEIK010000082">
    <property type="protein sequence ID" value="MCD7449067.1"/>
    <property type="molecule type" value="Genomic_DNA"/>
</dbReference>
<keyword evidence="2" id="KW-1185">Reference proteome</keyword>
<reference evidence="1 2" key="1">
    <citation type="journal article" date="2021" name="BMC Genomics">
        <title>Datura genome reveals duplications of psychoactive alkaloid biosynthetic genes and high mutation rate following tissue culture.</title>
        <authorList>
            <person name="Rajewski A."/>
            <person name="Carter-House D."/>
            <person name="Stajich J."/>
            <person name="Litt A."/>
        </authorList>
    </citation>
    <scope>NUCLEOTIDE SEQUENCE [LARGE SCALE GENOMIC DNA]</scope>
    <source>
        <strain evidence="1">AR-01</strain>
    </source>
</reference>
<feature type="non-terminal residue" evidence="1">
    <location>
        <position position="1"/>
    </location>
</feature>
<comment type="caution">
    <text evidence="1">The sequence shown here is derived from an EMBL/GenBank/DDBJ whole genome shotgun (WGS) entry which is preliminary data.</text>
</comment>
<dbReference type="Proteomes" id="UP000823775">
    <property type="component" value="Unassembled WGS sequence"/>
</dbReference>
<name>A0ABS8RQH3_DATST</name>
<sequence length="102" mass="11190">PTKPSSLLSNLEHIGEFFKDNYVRRSVGVESKGLGAWEITRLPLEIGKLGVSMVLVMGNHKPDGPSILNSRRGHICPLAMVHVMVWSWTDRPSVPPSSCNVA</sequence>
<evidence type="ECO:0000313" key="2">
    <source>
        <dbReference type="Proteomes" id="UP000823775"/>
    </source>
</evidence>
<organism evidence="1 2">
    <name type="scientific">Datura stramonium</name>
    <name type="common">Jimsonweed</name>
    <name type="synonym">Common thornapple</name>
    <dbReference type="NCBI Taxonomy" id="4076"/>
    <lineage>
        <taxon>Eukaryota</taxon>
        <taxon>Viridiplantae</taxon>
        <taxon>Streptophyta</taxon>
        <taxon>Embryophyta</taxon>
        <taxon>Tracheophyta</taxon>
        <taxon>Spermatophyta</taxon>
        <taxon>Magnoliopsida</taxon>
        <taxon>eudicotyledons</taxon>
        <taxon>Gunneridae</taxon>
        <taxon>Pentapetalae</taxon>
        <taxon>asterids</taxon>
        <taxon>lamiids</taxon>
        <taxon>Solanales</taxon>
        <taxon>Solanaceae</taxon>
        <taxon>Solanoideae</taxon>
        <taxon>Datureae</taxon>
        <taxon>Datura</taxon>
    </lineage>
</organism>
<evidence type="ECO:0000313" key="1">
    <source>
        <dbReference type="EMBL" id="MCD7449067.1"/>
    </source>
</evidence>
<proteinExistence type="predicted"/>
<feature type="non-terminal residue" evidence="1">
    <location>
        <position position="102"/>
    </location>
</feature>
<protein>
    <submittedName>
        <fullName evidence="1">Uncharacterized protein</fullName>
    </submittedName>
</protein>
<gene>
    <name evidence="1" type="ORF">HAX54_048965</name>
</gene>
<accession>A0ABS8RQH3</accession>